<keyword evidence="3" id="KW-1185">Reference proteome</keyword>
<name>A0ABU4GHI2_9CLOT</name>
<dbReference type="RefSeq" id="WP_318063297.1">
    <property type="nucleotide sequence ID" value="NZ_JAWONS010000102.1"/>
</dbReference>
<gene>
    <name evidence="2" type="ORF">RZO55_05535</name>
</gene>
<reference evidence="2 3" key="1">
    <citation type="submission" date="2023-10" db="EMBL/GenBank/DDBJ databases">
        <title>A novel Glycoside Hydrolase 43-Like Enzyme from Clostrdium boliviensis is an Endo-xylanase, and a Candidate for Xylooligosaccharides Production from Different Xylan Substrates.</title>
        <authorList>
            <person name="Alvarez M.T."/>
            <person name="Rocabado-Villegas L.R."/>
            <person name="Salas-Veizaga D.M."/>
            <person name="Linares-Pasten J.A."/>
            <person name="Gudmundsdottir E.E."/>
            <person name="Hreggvidsson G.O."/>
            <person name="Adlercreutz P."/>
            <person name="Nordberg Karlsson E."/>
        </authorList>
    </citation>
    <scope>NUCLEOTIDE SEQUENCE [LARGE SCALE GENOMIC DNA]</scope>
    <source>
        <strain evidence="2 3">E-1</strain>
    </source>
</reference>
<dbReference type="Proteomes" id="UP001276854">
    <property type="component" value="Unassembled WGS sequence"/>
</dbReference>
<dbReference type="EMBL" id="JAWONS010000102">
    <property type="protein sequence ID" value="MDW2797041.1"/>
    <property type="molecule type" value="Genomic_DNA"/>
</dbReference>
<feature type="compositionally biased region" description="Polar residues" evidence="1">
    <location>
        <begin position="51"/>
        <end position="62"/>
    </location>
</feature>
<proteinExistence type="predicted"/>
<sequence length="62" mass="7354">MKSELKTTIPTREEFHRVYAGEISLRDFCTESTRQRNIPPYTPQERKVKSDNTNMQNKHTTL</sequence>
<evidence type="ECO:0000313" key="2">
    <source>
        <dbReference type="EMBL" id="MDW2797041.1"/>
    </source>
</evidence>
<organism evidence="2 3">
    <name type="scientific">Clostridium boliviensis</name>
    <dbReference type="NCBI Taxonomy" id="318465"/>
    <lineage>
        <taxon>Bacteria</taxon>
        <taxon>Bacillati</taxon>
        <taxon>Bacillota</taxon>
        <taxon>Clostridia</taxon>
        <taxon>Eubacteriales</taxon>
        <taxon>Clostridiaceae</taxon>
        <taxon>Clostridium</taxon>
    </lineage>
</organism>
<comment type="caution">
    <text evidence="2">The sequence shown here is derived from an EMBL/GenBank/DDBJ whole genome shotgun (WGS) entry which is preliminary data.</text>
</comment>
<accession>A0ABU4GHI2</accession>
<protein>
    <submittedName>
        <fullName evidence="2">Uncharacterized protein</fullName>
    </submittedName>
</protein>
<evidence type="ECO:0000256" key="1">
    <source>
        <dbReference type="SAM" id="MobiDB-lite"/>
    </source>
</evidence>
<evidence type="ECO:0000313" key="3">
    <source>
        <dbReference type="Proteomes" id="UP001276854"/>
    </source>
</evidence>
<feature type="region of interest" description="Disordered" evidence="1">
    <location>
        <begin position="31"/>
        <end position="62"/>
    </location>
</feature>